<accession>A0AA46HWI7</accession>
<reference evidence="2 3" key="1">
    <citation type="submission" date="2019-03" db="EMBL/GenBank/DDBJ databases">
        <title>Genomic Encyclopedia of Type Strains, Phase IV (KMG-IV): sequencing the most valuable type-strain genomes for metagenomic binning, comparative biology and taxonomic classification.</title>
        <authorList>
            <person name="Goeker M."/>
        </authorList>
    </citation>
    <scope>NUCLEOTIDE SEQUENCE [LARGE SCALE GENOMIC DNA]</scope>
    <source>
        <strain evidence="2 3">DSM 15264</strain>
    </source>
</reference>
<dbReference type="InterPro" id="IPR052533">
    <property type="entry name" value="WalJ/YycJ-like"/>
</dbReference>
<name>A0AA46HWI7_9BURK</name>
<protein>
    <submittedName>
        <fullName evidence="2">Phosphoribosyl 1,2-cyclic phosphodiesterase</fullName>
    </submittedName>
</protein>
<gene>
    <name evidence="2" type="ORF">EV676_10214</name>
</gene>
<dbReference type="InterPro" id="IPR036866">
    <property type="entry name" value="RibonucZ/Hydroxyglut_hydro"/>
</dbReference>
<dbReference type="Pfam" id="PF12706">
    <property type="entry name" value="Lactamase_B_2"/>
    <property type="match status" value="1"/>
</dbReference>
<dbReference type="PANTHER" id="PTHR47619">
    <property type="entry name" value="METALLO-HYDROLASE YYCJ-RELATED"/>
    <property type="match status" value="1"/>
</dbReference>
<dbReference type="SMART" id="SM00849">
    <property type="entry name" value="Lactamase_B"/>
    <property type="match status" value="1"/>
</dbReference>
<dbReference type="EMBL" id="SLXF01000002">
    <property type="protein sequence ID" value="TCP08512.1"/>
    <property type="molecule type" value="Genomic_DNA"/>
</dbReference>
<dbReference type="InterPro" id="IPR001279">
    <property type="entry name" value="Metallo-B-lactamas"/>
</dbReference>
<dbReference type="AlphaFoldDB" id="A0AA46HWI7"/>
<sequence length="260" mass="27199">MIRFCSLGSGSTGNATLIEASSGTGPATRLLVDCGFSLRELEARLARAGVAATELSGVFITHEHGDHVGCALTLARRHRVPLYTSRGTWQAIGAPEEAGLPVHFVHDGLPVDLGELAITPYTVPHDAREPLQLTCTDGDAKLGLLTDAGCATAHLLAQLQACTALLLECNHDLQMLQASRYPASLKARIAGRLGHLSNDTAAQILAACGHDGLRHVVAAHLSEQNNTPAQAARALATALDCAADEIVVAGPLDGFSWLRA</sequence>
<evidence type="ECO:0000313" key="3">
    <source>
        <dbReference type="Proteomes" id="UP000294772"/>
    </source>
</evidence>
<feature type="domain" description="Metallo-beta-lactamase" evidence="1">
    <location>
        <begin position="12"/>
        <end position="210"/>
    </location>
</feature>
<dbReference type="SUPFAM" id="SSF56281">
    <property type="entry name" value="Metallo-hydrolase/oxidoreductase"/>
    <property type="match status" value="1"/>
</dbReference>
<evidence type="ECO:0000259" key="1">
    <source>
        <dbReference type="SMART" id="SM00849"/>
    </source>
</evidence>
<proteinExistence type="predicted"/>
<comment type="caution">
    <text evidence="2">The sequence shown here is derived from an EMBL/GenBank/DDBJ whole genome shotgun (WGS) entry which is preliminary data.</text>
</comment>
<organism evidence="2 3">
    <name type="scientific">Caldimonas thermodepolymerans</name>
    <dbReference type="NCBI Taxonomy" id="215580"/>
    <lineage>
        <taxon>Bacteria</taxon>
        <taxon>Pseudomonadati</taxon>
        <taxon>Pseudomonadota</taxon>
        <taxon>Betaproteobacteria</taxon>
        <taxon>Burkholderiales</taxon>
        <taxon>Sphaerotilaceae</taxon>
        <taxon>Caldimonas</taxon>
    </lineage>
</organism>
<dbReference type="Gene3D" id="3.60.15.10">
    <property type="entry name" value="Ribonuclease Z/Hydroxyacylglutathione hydrolase-like"/>
    <property type="match status" value="1"/>
</dbReference>
<dbReference type="PANTHER" id="PTHR47619:SF1">
    <property type="entry name" value="EXODEOXYRIBONUCLEASE WALJ"/>
    <property type="match status" value="1"/>
</dbReference>
<evidence type="ECO:0000313" key="2">
    <source>
        <dbReference type="EMBL" id="TCP08512.1"/>
    </source>
</evidence>
<dbReference type="Proteomes" id="UP000294772">
    <property type="component" value="Unassembled WGS sequence"/>
</dbReference>